<organism evidence="2 3">
    <name type="scientific">Metabacillus sediminis</name>
    <dbReference type="NCBI Taxonomy" id="3117746"/>
    <lineage>
        <taxon>Bacteria</taxon>
        <taxon>Bacillati</taxon>
        <taxon>Bacillota</taxon>
        <taxon>Bacilli</taxon>
        <taxon>Bacillales</taxon>
        <taxon>Bacillaceae</taxon>
        <taxon>Metabacillus</taxon>
    </lineage>
</organism>
<feature type="transmembrane region" description="Helical" evidence="1">
    <location>
        <begin position="20"/>
        <end position="37"/>
    </location>
</feature>
<sequence length="255" mass="28167">MIRLLKNEHMKIFLKKGSWALAIGLAVICFVMALFMKKMLAGAGVEENYLGFLSFSTGFLGMLPFFTVAIAGAIVASEFERGTIKFLLIRKATRSKVLLSKYITTVLFSVYIVLLYFFLSVFLGMLLFGFQNAAESGPLLTTALIDYGDCLIETIITATFAFMLSAVFRSTVLSVGLTFIILLAAKSAVQLLAHYDVAWGRFLLFSNTGFGQYARGNVPLFEGMSPLFTLLVLLFHFISFLGLAWAAFVKRDVAN</sequence>
<evidence type="ECO:0000313" key="3">
    <source>
        <dbReference type="Proteomes" id="UP001377337"/>
    </source>
</evidence>
<evidence type="ECO:0000313" key="2">
    <source>
        <dbReference type="EMBL" id="WXB96905.1"/>
    </source>
</evidence>
<feature type="transmembrane region" description="Helical" evidence="1">
    <location>
        <begin position="150"/>
        <end position="168"/>
    </location>
</feature>
<keyword evidence="1" id="KW-1133">Transmembrane helix</keyword>
<evidence type="ECO:0000256" key="1">
    <source>
        <dbReference type="SAM" id="Phobius"/>
    </source>
</evidence>
<accession>A0ABZ2NI57</accession>
<feature type="transmembrane region" description="Helical" evidence="1">
    <location>
        <begin position="227"/>
        <end position="249"/>
    </location>
</feature>
<dbReference type="EMBL" id="CP147407">
    <property type="protein sequence ID" value="WXB96905.1"/>
    <property type="molecule type" value="Genomic_DNA"/>
</dbReference>
<protein>
    <submittedName>
        <fullName evidence="2">ABC transporter permease</fullName>
    </submittedName>
</protein>
<dbReference type="PANTHER" id="PTHR37305">
    <property type="entry name" value="INTEGRAL MEMBRANE PROTEIN-RELATED"/>
    <property type="match status" value="1"/>
</dbReference>
<gene>
    <name evidence="2" type="ORF">WCV65_20645</name>
</gene>
<dbReference type="RefSeq" id="WP_338779075.1">
    <property type="nucleotide sequence ID" value="NZ_CP147407.1"/>
</dbReference>
<proteinExistence type="predicted"/>
<reference evidence="2 3" key="1">
    <citation type="submission" date="2024-02" db="EMBL/GenBank/DDBJ databases">
        <title>Seven novel Bacillus-like species.</title>
        <authorList>
            <person name="Liu G."/>
        </authorList>
    </citation>
    <scope>NUCLEOTIDE SEQUENCE [LARGE SCALE GENOMIC DNA]</scope>
    <source>
        <strain evidence="2 3">FJAT-52054</strain>
    </source>
</reference>
<keyword evidence="3" id="KW-1185">Reference proteome</keyword>
<dbReference type="Pfam" id="PF12730">
    <property type="entry name" value="ABC2_membrane_4"/>
    <property type="match status" value="1"/>
</dbReference>
<dbReference type="Proteomes" id="UP001377337">
    <property type="component" value="Chromosome"/>
</dbReference>
<feature type="transmembrane region" description="Helical" evidence="1">
    <location>
        <begin position="97"/>
        <end position="130"/>
    </location>
</feature>
<feature type="transmembrane region" description="Helical" evidence="1">
    <location>
        <begin position="49"/>
        <end position="76"/>
    </location>
</feature>
<keyword evidence="1" id="KW-0472">Membrane</keyword>
<name>A0ABZ2NI57_9BACI</name>
<keyword evidence="1" id="KW-0812">Transmembrane</keyword>
<dbReference type="PANTHER" id="PTHR37305:SF1">
    <property type="entry name" value="MEMBRANE PROTEIN"/>
    <property type="match status" value="1"/>
</dbReference>
<feature type="transmembrane region" description="Helical" evidence="1">
    <location>
        <begin position="175"/>
        <end position="195"/>
    </location>
</feature>